<organism evidence="7 8">
    <name type="scientific">Sphaerisporangium rufum</name>
    <dbReference type="NCBI Taxonomy" id="1381558"/>
    <lineage>
        <taxon>Bacteria</taxon>
        <taxon>Bacillati</taxon>
        <taxon>Actinomycetota</taxon>
        <taxon>Actinomycetes</taxon>
        <taxon>Streptosporangiales</taxon>
        <taxon>Streptosporangiaceae</taxon>
        <taxon>Sphaerisporangium</taxon>
    </lineage>
</organism>
<feature type="region of interest" description="Disordered" evidence="5">
    <location>
        <begin position="328"/>
        <end position="356"/>
    </location>
</feature>
<dbReference type="SUPFAM" id="SSF53822">
    <property type="entry name" value="Periplasmic binding protein-like I"/>
    <property type="match status" value="1"/>
</dbReference>
<dbReference type="InterPro" id="IPR046335">
    <property type="entry name" value="LacI/GalR-like_sensor"/>
</dbReference>
<dbReference type="PANTHER" id="PTHR30146">
    <property type="entry name" value="LACI-RELATED TRANSCRIPTIONAL REPRESSOR"/>
    <property type="match status" value="1"/>
</dbReference>
<dbReference type="AlphaFoldDB" id="A0A919R1N4"/>
<dbReference type="InterPro" id="IPR028082">
    <property type="entry name" value="Peripla_BP_I"/>
</dbReference>
<feature type="domain" description="HTH lacI-type" evidence="6">
    <location>
        <begin position="2"/>
        <end position="56"/>
    </location>
</feature>
<evidence type="ECO:0000256" key="1">
    <source>
        <dbReference type="ARBA" id="ARBA00022491"/>
    </source>
</evidence>
<evidence type="ECO:0000256" key="4">
    <source>
        <dbReference type="ARBA" id="ARBA00023163"/>
    </source>
</evidence>
<proteinExistence type="predicted"/>
<keyword evidence="8" id="KW-1185">Reference proteome</keyword>
<dbReference type="SMART" id="SM00354">
    <property type="entry name" value="HTH_LACI"/>
    <property type="match status" value="1"/>
</dbReference>
<dbReference type="InterPro" id="IPR010982">
    <property type="entry name" value="Lambda_DNA-bd_dom_sf"/>
</dbReference>
<evidence type="ECO:0000256" key="5">
    <source>
        <dbReference type="SAM" id="MobiDB-lite"/>
    </source>
</evidence>
<dbReference type="Gene3D" id="3.40.50.2300">
    <property type="match status" value="2"/>
</dbReference>
<dbReference type="EMBL" id="BOOU01000026">
    <property type="protein sequence ID" value="GII76771.1"/>
    <property type="molecule type" value="Genomic_DNA"/>
</dbReference>
<name>A0A919R1N4_9ACTN</name>
<dbReference type="CDD" id="cd01392">
    <property type="entry name" value="HTH_LacI"/>
    <property type="match status" value="1"/>
</dbReference>
<accession>A0A919R1N4</accession>
<reference evidence="7" key="1">
    <citation type="submission" date="2021-01" db="EMBL/GenBank/DDBJ databases">
        <title>Whole genome shotgun sequence of Sphaerisporangium rufum NBRC 109079.</title>
        <authorList>
            <person name="Komaki H."/>
            <person name="Tamura T."/>
        </authorList>
    </citation>
    <scope>NUCLEOTIDE SEQUENCE</scope>
    <source>
        <strain evidence="7">NBRC 109079</strain>
    </source>
</reference>
<dbReference type="GO" id="GO:0000976">
    <property type="term" value="F:transcription cis-regulatory region binding"/>
    <property type="evidence" value="ECO:0007669"/>
    <property type="project" value="TreeGrafter"/>
</dbReference>
<comment type="caution">
    <text evidence="7">The sequence shown here is derived from an EMBL/GenBank/DDBJ whole genome shotgun (WGS) entry which is preliminary data.</text>
</comment>
<dbReference type="Gene3D" id="1.10.260.40">
    <property type="entry name" value="lambda repressor-like DNA-binding domains"/>
    <property type="match status" value="1"/>
</dbReference>
<dbReference type="InterPro" id="IPR000843">
    <property type="entry name" value="HTH_LacI"/>
</dbReference>
<dbReference type="PANTHER" id="PTHR30146:SF148">
    <property type="entry name" value="HTH-TYPE TRANSCRIPTIONAL REPRESSOR PURR-RELATED"/>
    <property type="match status" value="1"/>
</dbReference>
<evidence type="ECO:0000259" key="6">
    <source>
        <dbReference type="PROSITE" id="PS50932"/>
    </source>
</evidence>
<dbReference type="PROSITE" id="PS50932">
    <property type="entry name" value="HTH_LACI_2"/>
    <property type="match status" value="1"/>
</dbReference>
<dbReference type="GO" id="GO:0003700">
    <property type="term" value="F:DNA-binding transcription factor activity"/>
    <property type="evidence" value="ECO:0007669"/>
    <property type="project" value="TreeGrafter"/>
</dbReference>
<evidence type="ECO:0000256" key="2">
    <source>
        <dbReference type="ARBA" id="ARBA00023015"/>
    </source>
</evidence>
<dbReference type="Pfam" id="PF00356">
    <property type="entry name" value="LacI"/>
    <property type="match status" value="1"/>
</dbReference>
<gene>
    <name evidence="7" type="primary">lacI_4</name>
    <name evidence="7" type="ORF">Sru01_17530</name>
</gene>
<dbReference type="RefSeq" id="WP_203983395.1">
    <property type="nucleotide sequence ID" value="NZ_BOOU01000026.1"/>
</dbReference>
<dbReference type="SUPFAM" id="SSF47413">
    <property type="entry name" value="lambda repressor-like DNA-binding domains"/>
    <property type="match status" value="1"/>
</dbReference>
<evidence type="ECO:0000313" key="8">
    <source>
        <dbReference type="Proteomes" id="UP000655287"/>
    </source>
</evidence>
<evidence type="ECO:0000256" key="3">
    <source>
        <dbReference type="ARBA" id="ARBA00023125"/>
    </source>
</evidence>
<keyword evidence="3" id="KW-0238">DNA-binding</keyword>
<sequence length="356" mass="37492">MSSLRDVAERANVAVSTVSAALNGTRPVAAATKRRIEQAAAELGYRPNVLARGLVSKRTRILALLFPTPHSGFGLTEMQFATGAAEAAAELGHHLLLSPESHDPVDALRHLTTLGLVDGVLLMEVRLDDERTAFLAANEIPFAMIGRTRRPDGISHADIDFAATAEAAVSHLAGLGHRTLAFFNHTPDAYAAQYGPTVRTGAEFASAARQAGLTYIDEFRADTAEEGRAAFDHLVAAHPGVTALAVISDQAAVGVIAAVAARGWSIPRDLTLLLVLSSGRVAEMFHPRLTTLEPPSAELGRLGVRMLIDRLASGGDAPPEQRLVPCRLVLGDSSGPPPADPRARGGRTSETTGARP</sequence>
<keyword evidence="2" id="KW-0805">Transcription regulation</keyword>
<protein>
    <submittedName>
        <fullName evidence="7">LacI family transcriptional regulator</fullName>
    </submittedName>
</protein>
<keyword evidence="4" id="KW-0804">Transcription</keyword>
<keyword evidence="1" id="KW-0678">Repressor</keyword>
<dbReference type="Pfam" id="PF13377">
    <property type="entry name" value="Peripla_BP_3"/>
    <property type="match status" value="1"/>
</dbReference>
<dbReference type="Proteomes" id="UP000655287">
    <property type="component" value="Unassembled WGS sequence"/>
</dbReference>
<evidence type="ECO:0000313" key="7">
    <source>
        <dbReference type="EMBL" id="GII76771.1"/>
    </source>
</evidence>